<dbReference type="AlphaFoldDB" id="A0A3E2B1K1"/>
<evidence type="ECO:0000313" key="5">
    <source>
        <dbReference type="Proteomes" id="UP000260649"/>
    </source>
</evidence>
<dbReference type="RefSeq" id="WP_117142628.1">
    <property type="nucleotide sequence ID" value="NZ_CAKXKJ010000005.1"/>
</dbReference>
<dbReference type="GO" id="GO:0016491">
    <property type="term" value="F:oxidoreductase activity"/>
    <property type="evidence" value="ECO:0007669"/>
    <property type="project" value="InterPro"/>
</dbReference>
<comment type="caution">
    <text evidence="4">The sequence shown here is derived from an EMBL/GenBank/DDBJ whole genome shotgun (WGS) entry which is preliminary data.</text>
</comment>
<dbReference type="InterPro" id="IPR051796">
    <property type="entry name" value="ISF_SsuE-like"/>
</dbReference>
<dbReference type="GeneID" id="97996083"/>
<dbReference type="PANTHER" id="PTHR43278">
    <property type="entry name" value="NAD(P)H-DEPENDENT FMN-CONTAINING OXIDOREDUCTASE YWQN-RELATED"/>
    <property type="match status" value="1"/>
</dbReference>
<dbReference type="OrthoDB" id="6398207at2"/>
<evidence type="ECO:0000259" key="3">
    <source>
        <dbReference type="Pfam" id="PF03358"/>
    </source>
</evidence>
<accession>A0A3E2B1K1</accession>
<evidence type="ECO:0000256" key="2">
    <source>
        <dbReference type="ARBA" id="ARBA00022643"/>
    </source>
</evidence>
<dbReference type="Proteomes" id="UP000260649">
    <property type="component" value="Unassembled WGS sequence"/>
</dbReference>
<dbReference type="InterPro" id="IPR005025">
    <property type="entry name" value="FMN_Rdtase-like_dom"/>
</dbReference>
<dbReference type="Pfam" id="PF03358">
    <property type="entry name" value="FMN_red"/>
    <property type="match status" value="1"/>
</dbReference>
<keyword evidence="5" id="KW-1185">Reference proteome</keyword>
<feature type="domain" description="NADPH-dependent FMN reductase-like" evidence="3">
    <location>
        <begin position="4"/>
        <end position="141"/>
    </location>
</feature>
<evidence type="ECO:0000313" key="4">
    <source>
        <dbReference type="EMBL" id="RFT05923.1"/>
    </source>
</evidence>
<proteinExistence type="predicted"/>
<keyword evidence="1" id="KW-0285">Flavoprotein</keyword>
<dbReference type="SUPFAM" id="SSF52218">
    <property type="entry name" value="Flavoproteins"/>
    <property type="match status" value="1"/>
</dbReference>
<keyword evidence="2" id="KW-0288">FMN</keyword>
<dbReference type="PANTHER" id="PTHR43278:SF2">
    <property type="entry name" value="IRON-SULFUR FLAVOPROTEIN"/>
    <property type="match status" value="1"/>
</dbReference>
<gene>
    <name evidence="4" type="ORF">DV520_10085</name>
</gene>
<evidence type="ECO:0000256" key="1">
    <source>
        <dbReference type="ARBA" id="ARBA00022630"/>
    </source>
</evidence>
<dbReference type="InterPro" id="IPR029039">
    <property type="entry name" value="Flavoprotein-like_sf"/>
</dbReference>
<dbReference type="EMBL" id="QQRQ01000022">
    <property type="protein sequence ID" value="RFT05923.1"/>
    <property type="molecule type" value="Genomic_DNA"/>
</dbReference>
<sequence>MKKRVLILSTSPRQGGNSDALAASFAEGARSAGHTVSHCSLRDKSLHFCLGCLSCQETPGCVLQDDMAEILSQMRTADVLVFATPIYFYEMSGQMKTLLDRTNPLFSGEYAFRAVYLLAAAAEAAPQAVDGALHGLEGWLACFPKATLQGVVCGCGVTGAGEIQDSPALSQARAMGAAL</sequence>
<organism evidence="4 5">
    <name type="scientific">Evtepia gabavorous</name>
    <dbReference type="NCBI Taxonomy" id="2211183"/>
    <lineage>
        <taxon>Bacteria</taxon>
        <taxon>Bacillati</taxon>
        <taxon>Bacillota</taxon>
        <taxon>Clostridia</taxon>
        <taxon>Eubacteriales</taxon>
        <taxon>Evtepia</taxon>
    </lineage>
</organism>
<name>A0A3E2B1K1_9FIRM</name>
<dbReference type="Gene3D" id="3.40.50.360">
    <property type="match status" value="1"/>
</dbReference>
<reference evidence="4 5" key="1">
    <citation type="submission" date="2018-07" db="EMBL/GenBank/DDBJ databases">
        <title>GABA Modulating Bacteria of the Human Gut Microbiota.</title>
        <authorList>
            <person name="Strandwitz P."/>
            <person name="Kim K.H."/>
            <person name="Terekhova D."/>
            <person name="Liu J.K."/>
            <person name="Sharma A."/>
            <person name="Levering J."/>
            <person name="Mcdonald D."/>
            <person name="Dietrich D."/>
            <person name="Ramadhar T.R."/>
            <person name="Lekbua A."/>
            <person name="Mroue N."/>
            <person name="Liston C."/>
            <person name="Stewart E.J."/>
            <person name="Dubin M.J."/>
            <person name="Zengler K."/>
            <person name="Knight R."/>
            <person name="Gilbert J.A."/>
            <person name="Clardy J."/>
            <person name="Lewis K."/>
        </authorList>
    </citation>
    <scope>NUCLEOTIDE SEQUENCE [LARGE SCALE GENOMIC DNA]</scope>
    <source>
        <strain evidence="4 5">KLE1738</strain>
    </source>
</reference>
<protein>
    <submittedName>
        <fullName evidence="4">Flavodoxin family protein</fullName>
    </submittedName>
</protein>